<dbReference type="AlphaFoldDB" id="A0A371CY03"/>
<dbReference type="Proteomes" id="UP000256964">
    <property type="component" value="Unassembled WGS sequence"/>
</dbReference>
<organism evidence="1 2">
    <name type="scientific">Lentinus brumalis</name>
    <dbReference type="NCBI Taxonomy" id="2498619"/>
    <lineage>
        <taxon>Eukaryota</taxon>
        <taxon>Fungi</taxon>
        <taxon>Dikarya</taxon>
        <taxon>Basidiomycota</taxon>
        <taxon>Agaricomycotina</taxon>
        <taxon>Agaricomycetes</taxon>
        <taxon>Polyporales</taxon>
        <taxon>Polyporaceae</taxon>
        <taxon>Lentinus</taxon>
    </lineage>
</organism>
<evidence type="ECO:0000313" key="2">
    <source>
        <dbReference type="Proteomes" id="UP000256964"/>
    </source>
</evidence>
<protein>
    <submittedName>
        <fullName evidence="1">Uncharacterized protein</fullName>
    </submittedName>
</protein>
<keyword evidence="2" id="KW-1185">Reference proteome</keyword>
<accession>A0A371CY03</accession>
<gene>
    <name evidence="1" type="ORF">OH76DRAFT_1408298</name>
</gene>
<reference evidence="1 2" key="1">
    <citation type="journal article" date="2018" name="Biotechnol. Biofuels">
        <title>Integrative visual omics of the white-rot fungus Polyporus brumalis exposes the biotechnological potential of its oxidative enzymes for delignifying raw plant biomass.</title>
        <authorList>
            <person name="Miyauchi S."/>
            <person name="Rancon A."/>
            <person name="Drula E."/>
            <person name="Hage H."/>
            <person name="Chaduli D."/>
            <person name="Favel A."/>
            <person name="Grisel S."/>
            <person name="Henrissat B."/>
            <person name="Herpoel-Gimbert I."/>
            <person name="Ruiz-Duenas F.J."/>
            <person name="Chevret D."/>
            <person name="Hainaut M."/>
            <person name="Lin J."/>
            <person name="Wang M."/>
            <person name="Pangilinan J."/>
            <person name="Lipzen A."/>
            <person name="Lesage-Meessen L."/>
            <person name="Navarro D."/>
            <person name="Riley R."/>
            <person name="Grigoriev I.V."/>
            <person name="Zhou S."/>
            <person name="Raouche S."/>
            <person name="Rosso M.N."/>
        </authorList>
    </citation>
    <scope>NUCLEOTIDE SEQUENCE [LARGE SCALE GENOMIC DNA]</scope>
    <source>
        <strain evidence="1 2">BRFM 1820</strain>
    </source>
</reference>
<sequence>MWKDVFLLSILLIGLLFSASLILSDTAYSYISRSRTSRCSRRSRPSRFCSSRGHFLAVVKSLADKHLRRGCSVCRHLLNVIASESCAVNGRLPSRLFFRR</sequence>
<dbReference type="EMBL" id="KZ857440">
    <property type="protein sequence ID" value="RDX45174.1"/>
    <property type="molecule type" value="Genomic_DNA"/>
</dbReference>
<evidence type="ECO:0000313" key="1">
    <source>
        <dbReference type="EMBL" id="RDX45174.1"/>
    </source>
</evidence>
<name>A0A371CY03_9APHY</name>
<proteinExistence type="predicted"/>